<proteinExistence type="predicted"/>
<organism evidence="1 2">
    <name type="scientific">Shewanella cutis</name>
    <dbReference type="NCBI Taxonomy" id="2766780"/>
    <lineage>
        <taxon>Bacteria</taxon>
        <taxon>Pseudomonadati</taxon>
        <taxon>Pseudomonadota</taxon>
        <taxon>Gammaproteobacteria</taxon>
        <taxon>Alteromonadales</taxon>
        <taxon>Shewanellaceae</taxon>
        <taxon>Shewanella</taxon>
    </lineage>
</organism>
<comment type="caution">
    <text evidence="1">The sequence shown here is derived from an EMBL/GenBank/DDBJ whole genome shotgun (WGS) entry which is preliminary data.</text>
</comment>
<sequence length="194" mass="21655">MTKNTLKRESLLCSDPLYAAHALGHDYGVDKLAKDLFQQPGVMYNKLNPENDSNHLYLRDAIHLTELADDDRILSAWCHSRGGVFVKLPESVNCDEELSDQLLLISEQMGIALAEIRDSRADGVITPDEFECISRELTKTVREVLSLKAVVSSQVRELPCPCLQESPRDGVIRTTTISDPFPINEFKKGGLVND</sequence>
<protein>
    <submittedName>
        <fullName evidence="1">Phage regulatory CII family protein</fullName>
    </submittedName>
</protein>
<gene>
    <name evidence="1" type="ORF">H9J30_00245</name>
</gene>
<dbReference type="RefSeq" id="WP_240129182.1">
    <property type="nucleotide sequence ID" value="NZ_JACSDI010000001.1"/>
</dbReference>
<dbReference type="InterPro" id="IPR009679">
    <property type="entry name" value="Phage_186_CII-like"/>
</dbReference>
<accession>A0ABS9QPY0</accession>
<name>A0ABS9QPY0_9GAMM</name>
<dbReference type="Pfam" id="PF06892">
    <property type="entry name" value="Phage_CP76"/>
    <property type="match status" value="1"/>
</dbReference>
<reference evidence="1 2" key="1">
    <citation type="submission" date="2020-08" db="EMBL/GenBank/DDBJ databases">
        <title>Whole genome sequence of Shewanella sp strain PS-2.</title>
        <authorList>
            <person name="Das S.K."/>
        </authorList>
    </citation>
    <scope>NUCLEOTIDE SEQUENCE [LARGE SCALE GENOMIC DNA]</scope>
    <source>
        <strain evidence="1 2">PS-2</strain>
    </source>
</reference>
<dbReference type="EMBL" id="JACSDI010000001">
    <property type="protein sequence ID" value="MCG9962374.1"/>
    <property type="molecule type" value="Genomic_DNA"/>
</dbReference>
<dbReference type="Proteomes" id="UP000829384">
    <property type="component" value="Unassembled WGS sequence"/>
</dbReference>
<keyword evidence="2" id="KW-1185">Reference proteome</keyword>
<evidence type="ECO:0000313" key="2">
    <source>
        <dbReference type="Proteomes" id="UP000829384"/>
    </source>
</evidence>
<evidence type="ECO:0000313" key="1">
    <source>
        <dbReference type="EMBL" id="MCG9962374.1"/>
    </source>
</evidence>